<dbReference type="AlphaFoldDB" id="A0A517QY83"/>
<evidence type="ECO:0000313" key="4">
    <source>
        <dbReference type="Proteomes" id="UP000317318"/>
    </source>
</evidence>
<dbReference type="OrthoDB" id="4726955at2"/>
<protein>
    <submittedName>
        <fullName evidence="3">Outer membrane protein assembly factor BamB</fullName>
    </submittedName>
</protein>
<reference evidence="3 4" key="1">
    <citation type="submission" date="2019-02" db="EMBL/GenBank/DDBJ databases">
        <title>Deep-cultivation of Planctomycetes and their phenomic and genomic characterization uncovers novel biology.</title>
        <authorList>
            <person name="Wiegand S."/>
            <person name="Jogler M."/>
            <person name="Boedeker C."/>
            <person name="Pinto D."/>
            <person name="Vollmers J."/>
            <person name="Rivas-Marin E."/>
            <person name="Kohn T."/>
            <person name="Peeters S.H."/>
            <person name="Heuer A."/>
            <person name="Rast P."/>
            <person name="Oberbeckmann S."/>
            <person name="Bunk B."/>
            <person name="Jeske O."/>
            <person name="Meyerdierks A."/>
            <person name="Storesund J.E."/>
            <person name="Kallscheuer N."/>
            <person name="Luecker S."/>
            <person name="Lage O.M."/>
            <person name="Pohl T."/>
            <person name="Merkel B.J."/>
            <person name="Hornburger P."/>
            <person name="Mueller R.-W."/>
            <person name="Bruemmer F."/>
            <person name="Labrenz M."/>
            <person name="Spormann A.M."/>
            <person name="Op den Camp H."/>
            <person name="Overmann J."/>
            <person name="Amann R."/>
            <person name="Jetten M.S.M."/>
            <person name="Mascher T."/>
            <person name="Medema M.H."/>
            <person name="Devos D.P."/>
            <person name="Kaster A.-K."/>
            <person name="Ovreas L."/>
            <person name="Rohde M."/>
            <person name="Galperin M.Y."/>
            <person name="Jogler C."/>
        </authorList>
    </citation>
    <scope>NUCLEOTIDE SEQUENCE [LARGE SCALE GENOMIC DNA]</scope>
    <source>
        <strain evidence="3 4">Pan189</strain>
    </source>
</reference>
<feature type="chain" id="PRO_5022144904" evidence="1">
    <location>
        <begin position="24"/>
        <end position="443"/>
    </location>
</feature>
<dbReference type="KEGG" id="svp:Pan189_09180"/>
<dbReference type="Proteomes" id="UP000317318">
    <property type="component" value="Chromosome"/>
</dbReference>
<dbReference type="PANTHER" id="PTHR34512">
    <property type="entry name" value="CELL SURFACE PROTEIN"/>
    <property type="match status" value="1"/>
</dbReference>
<dbReference type="Pfam" id="PF13360">
    <property type="entry name" value="PQQ_2"/>
    <property type="match status" value="1"/>
</dbReference>
<keyword evidence="4" id="KW-1185">Reference proteome</keyword>
<organism evidence="3 4">
    <name type="scientific">Stratiformator vulcanicus</name>
    <dbReference type="NCBI Taxonomy" id="2527980"/>
    <lineage>
        <taxon>Bacteria</taxon>
        <taxon>Pseudomonadati</taxon>
        <taxon>Planctomycetota</taxon>
        <taxon>Planctomycetia</taxon>
        <taxon>Planctomycetales</taxon>
        <taxon>Planctomycetaceae</taxon>
        <taxon>Stratiformator</taxon>
    </lineage>
</organism>
<dbReference type="InterPro" id="IPR011047">
    <property type="entry name" value="Quinoprotein_ADH-like_sf"/>
</dbReference>
<feature type="signal peptide" evidence="1">
    <location>
        <begin position="1"/>
        <end position="23"/>
    </location>
</feature>
<dbReference type="RefSeq" id="WP_145362757.1">
    <property type="nucleotide sequence ID" value="NZ_CP036268.1"/>
</dbReference>
<feature type="domain" description="Pyrrolo-quinoline quinone repeat" evidence="2">
    <location>
        <begin position="97"/>
        <end position="352"/>
    </location>
</feature>
<dbReference type="SUPFAM" id="SSF50998">
    <property type="entry name" value="Quinoprotein alcohol dehydrogenase-like"/>
    <property type="match status" value="1"/>
</dbReference>
<dbReference type="EMBL" id="CP036268">
    <property type="protein sequence ID" value="QDT36558.1"/>
    <property type="molecule type" value="Genomic_DNA"/>
</dbReference>
<proteinExistence type="predicted"/>
<gene>
    <name evidence="3" type="primary">bamB_2</name>
    <name evidence="3" type="ORF">Pan189_09180</name>
</gene>
<dbReference type="InterPro" id="IPR018391">
    <property type="entry name" value="PQQ_b-propeller_rpt"/>
</dbReference>
<dbReference type="InterPro" id="IPR015943">
    <property type="entry name" value="WD40/YVTN_repeat-like_dom_sf"/>
</dbReference>
<dbReference type="InterPro" id="IPR002372">
    <property type="entry name" value="PQQ_rpt_dom"/>
</dbReference>
<sequence length="443" mass="48719" precursor="true">MRSKFVSAVALTLSTLMATCSFAEDWPQWMGPQRDNVWRQSGLIENLDDAEVVWRQPIAWGYAGPAVADGTVFINDFVTDANVKVSNFQRRGFDGTERLTALDAATGEEKWTFEYPMTITASYPGGPRCTPVVEDGRVYSLGAEGFLACLNAEDGTKIWSVDLKEQYKVNSPLWGYAAHPLIYKDKLITLAGGEGTHAVALDTKTGEELWRTLSSEQQGYAPPTLIEHGGILQLILAKPDEVASVNPDTGDVYWSVPYQATNGSIIMSPVLFKDHLFVGGYSQKTMLLKLISAAEQNDGKPGATVEWQDKGRAGISPVNVQPIVTDGVMYGFDQNGQLYAVELPSGKRLWNTPEPVSKRPLGTGSGFIVRQAETDVYWIFTEAGDLTRCRLTKDGFEELSRTHLLDPTNSAFGRAVVWSQPAFAGQRVYVRNDKEIMAVDLGE</sequence>
<evidence type="ECO:0000256" key="1">
    <source>
        <dbReference type="SAM" id="SignalP"/>
    </source>
</evidence>
<keyword evidence="1" id="KW-0732">Signal</keyword>
<dbReference type="Gene3D" id="2.130.10.10">
    <property type="entry name" value="YVTN repeat-like/Quinoprotein amine dehydrogenase"/>
    <property type="match status" value="2"/>
</dbReference>
<name>A0A517QY83_9PLAN</name>
<dbReference type="SMART" id="SM00564">
    <property type="entry name" value="PQQ"/>
    <property type="match status" value="4"/>
</dbReference>
<dbReference type="PANTHER" id="PTHR34512:SF30">
    <property type="entry name" value="OUTER MEMBRANE PROTEIN ASSEMBLY FACTOR BAMB"/>
    <property type="match status" value="1"/>
</dbReference>
<accession>A0A517QY83</accession>
<evidence type="ECO:0000313" key="3">
    <source>
        <dbReference type="EMBL" id="QDT36558.1"/>
    </source>
</evidence>
<evidence type="ECO:0000259" key="2">
    <source>
        <dbReference type="Pfam" id="PF13360"/>
    </source>
</evidence>